<feature type="non-terminal residue" evidence="2">
    <location>
        <position position="1"/>
    </location>
</feature>
<evidence type="ECO:0000313" key="2">
    <source>
        <dbReference type="EMBL" id="MTV88670.1"/>
    </source>
</evidence>
<organism evidence="2 3">
    <name type="scientific">Streptococcus pneumoniae</name>
    <dbReference type="NCBI Taxonomy" id="1313"/>
    <lineage>
        <taxon>Bacteria</taxon>
        <taxon>Bacillati</taxon>
        <taxon>Bacillota</taxon>
        <taxon>Bacilli</taxon>
        <taxon>Lactobacillales</taxon>
        <taxon>Streptococcaceae</taxon>
        <taxon>Streptococcus</taxon>
    </lineage>
</organism>
<dbReference type="SUPFAM" id="SSF56601">
    <property type="entry name" value="beta-lactamase/transpeptidase-like"/>
    <property type="match status" value="1"/>
</dbReference>
<accession>A0A6I3UBF9</accession>
<evidence type="ECO:0000313" key="3">
    <source>
        <dbReference type="Proteomes" id="UP000469505"/>
    </source>
</evidence>
<dbReference type="EMBL" id="WNHX01001008">
    <property type="protein sequence ID" value="MTV88670.1"/>
    <property type="molecule type" value="Genomic_DNA"/>
</dbReference>
<dbReference type="RefSeq" id="WP_269058284.1">
    <property type="nucleotide sequence ID" value="NZ_WNHX01001008.1"/>
</dbReference>
<proteinExistence type="predicted"/>
<dbReference type="InterPro" id="IPR001460">
    <property type="entry name" value="PCN-bd_Tpept"/>
</dbReference>
<dbReference type="Gene3D" id="3.40.710.10">
    <property type="entry name" value="DD-peptidase/beta-lactamase superfamily"/>
    <property type="match status" value="1"/>
</dbReference>
<name>A0A6I3UBF9_STREE</name>
<dbReference type="InterPro" id="IPR012338">
    <property type="entry name" value="Beta-lactam/transpept-like"/>
</dbReference>
<evidence type="ECO:0000259" key="1">
    <source>
        <dbReference type="Pfam" id="PF00905"/>
    </source>
</evidence>
<feature type="non-terminal residue" evidence="2">
    <location>
        <position position="84"/>
    </location>
</feature>
<dbReference type="Proteomes" id="UP000469505">
    <property type="component" value="Unassembled WGS sequence"/>
</dbReference>
<sequence>VEGVYGNNEQGGLGNLVQETATKELNKINISEADMALLHQGFYQVSHGTSALTTGRAFSNGAAVSISGKTGTAESYVNGGQKAN</sequence>
<gene>
    <name evidence="2" type="ORF">GM543_14550</name>
</gene>
<reference evidence="2 3" key="1">
    <citation type="submission" date="2019-11" db="EMBL/GenBank/DDBJ databases">
        <title>Growth characteristics of pneumococcus vary with the chemical composition of the capsule and with environmental conditions.</title>
        <authorList>
            <person name="Tothpal A."/>
            <person name="Desobry K."/>
            <person name="Joshi S."/>
            <person name="Wyllie A.L."/>
            <person name="Weinberger D.M."/>
        </authorList>
    </citation>
    <scope>NUCLEOTIDE SEQUENCE [LARGE SCALE GENOMIC DNA]</scope>
    <source>
        <strain evidence="3">pnumococcus35B</strain>
    </source>
</reference>
<protein>
    <submittedName>
        <fullName evidence="2">Penicillin-binding protein 2</fullName>
    </submittedName>
</protein>
<dbReference type="AlphaFoldDB" id="A0A6I3UBF9"/>
<dbReference type="GO" id="GO:0008658">
    <property type="term" value="F:penicillin binding"/>
    <property type="evidence" value="ECO:0007669"/>
    <property type="project" value="InterPro"/>
</dbReference>
<comment type="caution">
    <text evidence="2">The sequence shown here is derived from an EMBL/GenBank/DDBJ whole genome shotgun (WGS) entry which is preliminary data.</text>
</comment>
<feature type="domain" description="Penicillin-binding protein transpeptidase" evidence="1">
    <location>
        <begin position="19"/>
        <end position="82"/>
    </location>
</feature>
<dbReference type="Pfam" id="PF00905">
    <property type="entry name" value="Transpeptidase"/>
    <property type="match status" value="1"/>
</dbReference>